<evidence type="ECO:0000256" key="9">
    <source>
        <dbReference type="ARBA" id="ARBA00023186"/>
    </source>
</evidence>
<proteinExistence type="inferred from homology"/>
<dbReference type="SUPFAM" id="SSF89392">
    <property type="entry name" value="Prokaryotic lipoproteins and lipoprotein localization factors"/>
    <property type="match status" value="1"/>
</dbReference>
<sequence precursor="true">MFKGFLSSLCVTALGASALLTSTACVADDAAKLRGKLAQVDSLHAAFSQQVTDINNKLIQQGQGVFALAYPSKFYWHLVEPDESLIVADGTDLWVYNPFAEEVTVMDVSQAVEASPIALLVHRDEETWSLYHVEQASATGDTSCFNILPKTLKANVVAVSVCFKGKQLTDFNLTDSQGNLSRFALSAQRQVKSDEIQLFKFALPENVDIDDQRLKQGN</sequence>
<evidence type="ECO:0000256" key="3">
    <source>
        <dbReference type="ARBA" id="ARBA00011245"/>
    </source>
</evidence>
<dbReference type="PANTHER" id="PTHR35869">
    <property type="entry name" value="OUTER-MEMBRANE LIPOPROTEIN CARRIER PROTEIN"/>
    <property type="match status" value="1"/>
</dbReference>
<dbReference type="HOGENOM" id="CLU_087560_1_0_6"/>
<dbReference type="Proteomes" id="UP000001982">
    <property type="component" value="Chromosome"/>
</dbReference>
<name>Q12NE8_SHEDO</name>
<evidence type="ECO:0000256" key="8">
    <source>
        <dbReference type="ARBA" id="ARBA00022927"/>
    </source>
</evidence>
<reference evidence="11 12" key="1">
    <citation type="submission" date="2006-03" db="EMBL/GenBank/DDBJ databases">
        <title>Complete sequence of Shewanella denitrificans OS217.</title>
        <authorList>
            <consortium name="US DOE Joint Genome Institute"/>
            <person name="Copeland A."/>
            <person name="Lucas S."/>
            <person name="Lapidus A."/>
            <person name="Barry K."/>
            <person name="Detter J.C."/>
            <person name="Glavina del Rio T."/>
            <person name="Hammon N."/>
            <person name="Israni S."/>
            <person name="Dalin E."/>
            <person name="Tice H."/>
            <person name="Pitluck S."/>
            <person name="Brettin T."/>
            <person name="Bruce D."/>
            <person name="Han C."/>
            <person name="Tapia R."/>
            <person name="Gilna P."/>
            <person name="Kiss H."/>
            <person name="Schmutz J."/>
            <person name="Larimer F."/>
            <person name="Land M."/>
            <person name="Hauser L."/>
            <person name="Kyrpides N."/>
            <person name="Lykidis A."/>
            <person name="Richardson P."/>
        </authorList>
    </citation>
    <scope>NUCLEOTIDE SEQUENCE [LARGE SCALE GENOMIC DNA]</scope>
    <source>
        <strain evidence="12">OS217 / ATCC BAA-1090 / DSM 15013</strain>
    </source>
</reference>
<dbReference type="Pfam" id="PF03548">
    <property type="entry name" value="LolA"/>
    <property type="match status" value="1"/>
</dbReference>
<dbReference type="STRING" id="318161.Sden_1744"/>
<keyword evidence="12" id="KW-1185">Reference proteome</keyword>
<evidence type="ECO:0000256" key="10">
    <source>
        <dbReference type="HAMAP-Rule" id="MF_00240"/>
    </source>
</evidence>
<evidence type="ECO:0000313" key="12">
    <source>
        <dbReference type="Proteomes" id="UP000001982"/>
    </source>
</evidence>
<keyword evidence="5 10" id="KW-0813">Transport</keyword>
<keyword evidence="11" id="KW-0449">Lipoprotein</keyword>
<dbReference type="InterPro" id="IPR018323">
    <property type="entry name" value="OM_lipoprot_carrier_LolA_Pbac"/>
</dbReference>
<dbReference type="AlphaFoldDB" id="Q12NE8"/>
<dbReference type="HAMAP" id="MF_00240">
    <property type="entry name" value="LolA"/>
    <property type="match status" value="1"/>
</dbReference>
<accession>Q12NE8</accession>
<dbReference type="GO" id="GO:0030288">
    <property type="term" value="C:outer membrane-bounded periplasmic space"/>
    <property type="evidence" value="ECO:0007669"/>
    <property type="project" value="TreeGrafter"/>
</dbReference>
<evidence type="ECO:0000256" key="5">
    <source>
        <dbReference type="ARBA" id="ARBA00022448"/>
    </source>
</evidence>
<keyword evidence="6 10" id="KW-0732">Signal</keyword>
<protein>
    <recommendedName>
        <fullName evidence="4 10">Outer-membrane lipoprotein carrier protein</fullName>
    </recommendedName>
</protein>
<dbReference type="PROSITE" id="PS51257">
    <property type="entry name" value="PROKAR_LIPOPROTEIN"/>
    <property type="match status" value="1"/>
</dbReference>
<dbReference type="RefSeq" id="WP_011496185.1">
    <property type="nucleotide sequence ID" value="NC_007954.1"/>
</dbReference>
<dbReference type="KEGG" id="sdn:Sden_1744"/>
<organism evidence="11 12">
    <name type="scientific">Shewanella denitrificans (strain OS217 / ATCC BAA-1090 / DSM 15013)</name>
    <dbReference type="NCBI Taxonomy" id="318161"/>
    <lineage>
        <taxon>Bacteria</taxon>
        <taxon>Pseudomonadati</taxon>
        <taxon>Pseudomonadota</taxon>
        <taxon>Gammaproteobacteria</taxon>
        <taxon>Alteromonadales</taxon>
        <taxon>Shewanellaceae</taxon>
        <taxon>Shewanella</taxon>
    </lineage>
</organism>
<dbReference type="PANTHER" id="PTHR35869:SF1">
    <property type="entry name" value="OUTER-MEMBRANE LIPOPROTEIN CARRIER PROTEIN"/>
    <property type="match status" value="1"/>
</dbReference>
<evidence type="ECO:0000256" key="1">
    <source>
        <dbReference type="ARBA" id="ARBA00004418"/>
    </source>
</evidence>
<keyword evidence="9 10" id="KW-0143">Chaperone</keyword>
<comment type="subcellular location">
    <subcellularLocation>
        <location evidence="1 10">Periplasm</location>
    </subcellularLocation>
</comment>
<dbReference type="GO" id="GO:0042953">
    <property type="term" value="P:lipoprotein transport"/>
    <property type="evidence" value="ECO:0007669"/>
    <property type="project" value="InterPro"/>
</dbReference>
<evidence type="ECO:0000256" key="6">
    <source>
        <dbReference type="ARBA" id="ARBA00022729"/>
    </source>
</evidence>
<dbReference type="EMBL" id="CP000302">
    <property type="protein sequence ID" value="ABE55028.1"/>
    <property type="molecule type" value="Genomic_DNA"/>
</dbReference>
<comment type="similarity">
    <text evidence="2 10">Belongs to the LolA family.</text>
</comment>
<dbReference type="Gene3D" id="2.50.20.10">
    <property type="entry name" value="Lipoprotein localisation LolA/LolB/LppX"/>
    <property type="match status" value="1"/>
</dbReference>
<keyword evidence="8 10" id="KW-0653">Protein transport</keyword>
<dbReference type="eggNOG" id="COG2834">
    <property type="taxonomic scope" value="Bacteria"/>
</dbReference>
<evidence type="ECO:0000256" key="4">
    <source>
        <dbReference type="ARBA" id="ARBA00014035"/>
    </source>
</evidence>
<feature type="signal peptide" evidence="10">
    <location>
        <begin position="1"/>
        <end position="27"/>
    </location>
</feature>
<dbReference type="NCBIfam" id="TIGR00547">
    <property type="entry name" value="lolA"/>
    <property type="match status" value="1"/>
</dbReference>
<dbReference type="OrthoDB" id="9787361at2"/>
<dbReference type="CDD" id="cd16325">
    <property type="entry name" value="LolA"/>
    <property type="match status" value="1"/>
</dbReference>
<feature type="chain" id="PRO_5009018879" description="Outer-membrane lipoprotein carrier protein" evidence="10">
    <location>
        <begin position="28"/>
        <end position="218"/>
    </location>
</feature>
<comment type="subunit">
    <text evidence="3 10">Monomer.</text>
</comment>
<evidence type="ECO:0000256" key="7">
    <source>
        <dbReference type="ARBA" id="ARBA00022764"/>
    </source>
</evidence>
<keyword evidence="7 10" id="KW-0574">Periplasm</keyword>
<gene>
    <name evidence="10" type="primary">lolA</name>
    <name evidence="11" type="ordered locus">Sden_1744</name>
</gene>
<dbReference type="InterPro" id="IPR004564">
    <property type="entry name" value="OM_lipoprot_carrier_LolA-like"/>
</dbReference>
<evidence type="ECO:0000256" key="2">
    <source>
        <dbReference type="ARBA" id="ARBA00007615"/>
    </source>
</evidence>
<dbReference type="InterPro" id="IPR029046">
    <property type="entry name" value="LolA/LolB/LppX"/>
</dbReference>
<comment type="function">
    <text evidence="10">Participates in the translocation of lipoproteins from the inner membrane to the outer membrane. Only forms a complex with a lipoprotein if the residue after the N-terminal Cys is not an aspartate (The Asp acts as a targeting signal to indicate that the lipoprotein should stay in the inner membrane).</text>
</comment>
<evidence type="ECO:0000313" key="11">
    <source>
        <dbReference type="EMBL" id="ABE55028.1"/>
    </source>
</evidence>
<dbReference type="GO" id="GO:0044874">
    <property type="term" value="P:lipoprotein localization to outer membrane"/>
    <property type="evidence" value="ECO:0007669"/>
    <property type="project" value="UniProtKB-UniRule"/>
</dbReference>